<dbReference type="Gene3D" id="1.20.120.450">
    <property type="entry name" value="dinb family like domain"/>
    <property type="match status" value="1"/>
</dbReference>
<dbReference type="NCBIfam" id="TIGR03083">
    <property type="entry name" value="maleylpyruvate isomerase family mycothiol-dependent enzyme"/>
    <property type="match status" value="1"/>
</dbReference>
<dbReference type="Pfam" id="PF11716">
    <property type="entry name" value="MDMPI_N"/>
    <property type="match status" value="1"/>
</dbReference>
<gene>
    <name evidence="2" type="ORF">JE024_04510</name>
</gene>
<reference evidence="2 3" key="1">
    <citation type="journal article" date="2016" name="Arch. Microbiol.">
        <title>Streptomyces zhihengii sp. nov., isolated from rhizospheric soil of Psammosilene tunicoides.</title>
        <authorList>
            <person name="Huang M.J."/>
            <person name="Fei J.J."/>
            <person name="Salam N."/>
            <person name="Kim C.J."/>
            <person name="Hozzein W.N."/>
            <person name="Xiao M."/>
            <person name="Huang H.Q."/>
            <person name="Li W.J."/>
        </authorList>
    </citation>
    <scope>NUCLEOTIDE SEQUENCE [LARGE SCALE GENOMIC DNA]</scope>
    <source>
        <strain evidence="2 3">YIM T102</strain>
    </source>
</reference>
<name>A0ABS2UKE5_9ACTN</name>
<dbReference type="InterPro" id="IPR034660">
    <property type="entry name" value="DinB/YfiT-like"/>
</dbReference>
<dbReference type="Proteomes" id="UP000664109">
    <property type="component" value="Unassembled WGS sequence"/>
</dbReference>
<evidence type="ECO:0000259" key="1">
    <source>
        <dbReference type="Pfam" id="PF11716"/>
    </source>
</evidence>
<dbReference type="InterPro" id="IPR017520">
    <property type="entry name" value="CHP03086"/>
</dbReference>
<proteinExistence type="predicted"/>
<dbReference type="InterPro" id="IPR024344">
    <property type="entry name" value="MDMPI_metal-binding"/>
</dbReference>
<feature type="domain" description="Mycothiol-dependent maleylpyruvate isomerase metal-binding" evidence="1">
    <location>
        <begin position="14"/>
        <end position="135"/>
    </location>
</feature>
<evidence type="ECO:0000313" key="3">
    <source>
        <dbReference type="Proteomes" id="UP000664109"/>
    </source>
</evidence>
<comment type="caution">
    <text evidence="2">The sequence shown here is derived from an EMBL/GenBank/DDBJ whole genome shotgun (WGS) entry which is preliminary data.</text>
</comment>
<sequence>MDASDLPIRELDRTAVQETVRLLSLAGPGDLARPTPCDGWTLGSLVAHMTAQNRGFAAAARGEGADPAVWRPHRGDDSPAGHRAAAAEVLAAFAGDGIGEREFALPEFDPVRRFPGRVAIGFHFLDQTVHAWDVARTLGVGFTPSEAAAEAALRIALRVPDDERRFAEGAFFGPALPAAPGATPFERALAALGRVPGWTPALAVSARGTGGTGGTGGDGER</sequence>
<keyword evidence="3" id="KW-1185">Reference proteome</keyword>
<dbReference type="InterPro" id="IPR017517">
    <property type="entry name" value="Maleyloyr_isom"/>
</dbReference>
<dbReference type="NCBIfam" id="TIGR03086">
    <property type="entry name" value="TIGR03086 family metal-binding protein"/>
    <property type="match status" value="1"/>
</dbReference>
<evidence type="ECO:0000313" key="2">
    <source>
        <dbReference type="EMBL" id="MBM9618010.1"/>
    </source>
</evidence>
<dbReference type="SUPFAM" id="SSF109854">
    <property type="entry name" value="DinB/YfiT-like putative metalloenzymes"/>
    <property type="match status" value="1"/>
</dbReference>
<dbReference type="RefSeq" id="WP_205372328.1">
    <property type="nucleotide sequence ID" value="NZ_JAFEJA010000001.1"/>
</dbReference>
<accession>A0ABS2UKE5</accession>
<dbReference type="EMBL" id="JAFEJA010000001">
    <property type="protein sequence ID" value="MBM9618010.1"/>
    <property type="molecule type" value="Genomic_DNA"/>
</dbReference>
<protein>
    <submittedName>
        <fullName evidence="2">TIGR03086 family protein</fullName>
    </submittedName>
</protein>
<organism evidence="2 3">
    <name type="scientific">Streptomyces zhihengii</name>
    <dbReference type="NCBI Taxonomy" id="1818004"/>
    <lineage>
        <taxon>Bacteria</taxon>
        <taxon>Bacillati</taxon>
        <taxon>Actinomycetota</taxon>
        <taxon>Actinomycetes</taxon>
        <taxon>Kitasatosporales</taxon>
        <taxon>Streptomycetaceae</taxon>
        <taxon>Streptomyces</taxon>
    </lineage>
</organism>